<dbReference type="AlphaFoldDB" id="A0A177AXT1"/>
<sequence length="157" mass="18348">MANRKIQIVSKPYEKKLKAENITTTNVSRRVKVTTLTIIFLTNQLNQRNKNYTNHEAIKTGFVSSNKPTDNAYILMQTNLNNYISSTIDIIKKLKSPDCDMEPGLNEQCQMHYEYILDFCHSENISLSNNPHIDEKNFFAPHFSYVVNIHRYLLKIY</sequence>
<comment type="caution">
    <text evidence="1">The sequence shown here is derived from an EMBL/GenBank/DDBJ whole genome shotgun (WGS) entry which is preliminary data.</text>
</comment>
<name>A0A177AXT1_9BILA</name>
<protein>
    <submittedName>
        <fullName evidence="1">Uncharacterized protein</fullName>
    </submittedName>
</protein>
<organism evidence="1 2">
    <name type="scientific">Intoshia linei</name>
    <dbReference type="NCBI Taxonomy" id="1819745"/>
    <lineage>
        <taxon>Eukaryota</taxon>
        <taxon>Metazoa</taxon>
        <taxon>Spiralia</taxon>
        <taxon>Lophotrochozoa</taxon>
        <taxon>Mesozoa</taxon>
        <taxon>Orthonectida</taxon>
        <taxon>Rhopaluridae</taxon>
        <taxon>Intoshia</taxon>
    </lineage>
</organism>
<accession>A0A177AXT1</accession>
<gene>
    <name evidence="1" type="ORF">A3Q56_05493</name>
</gene>
<keyword evidence="2" id="KW-1185">Reference proteome</keyword>
<reference evidence="1 2" key="1">
    <citation type="submission" date="2016-04" db="EMBL/GenBank/DDBJ databases">
        <title>The genome of Intoshia linei affirms orthonectids as highly simplified spiralians.</title>
        <authorList>
            <person name="Mikhailov K.V."/>
            <person name="Slusarev G.S."/>
            <person name="Nikitin M.A."/>
            <person name="Logacheva M.D."/>
            <person name="Penin A."/>
            <person name="Aleoshin V."/>
            <person name="Panchin Y.V."/>
        </authorList>
    </citation>
    <scope>NUCLEOTIDE SEQUENCE [LARGE SCALE GENOMIC DNA]</scope>
    <source>
        <strain evidence="1">Intl2013</strain>
        <tissue evidence="1">Whole animal</tissue>
    </source>
</reference>
<dbReference type="EMBL" id="LWCA01000827">
    <property type="protein sequence ID" value="OAF66795.1"/>
    <property type="molecule type" value="Genomic_DNA"/>
</dbReference>
<evidence type="ECO:0000313" key="1">
    <source>
        <dbReference type="EMBL" id="OAF66795.1"/>
    </source>
</evidence>
<evidence type="ECO:0000313" key="2">
    <source>
        <dbReference type="Proteomes" id="UP000078046"/>
    </source>
</evidence>
<proteinExistence type="predicted"/>
<dbReference type="Proteomes" id="UP000078046">
    <property type="component" value="Unassembled WGS sequence"/>
</dbReference>